<evidence type="ECO:0000313" key="3">
    <source>
        <dbReference type="Proteomes" id="UP000290682"/>
    </source>
</evidence>
<dbReference type="EMBL" id="REGR01000004">
    <property type="protein sequence ID" value="RXZ44312.1"/>
    <property type="molecule type" value="Genomic_DNA"/>
</dbReference>
<gene>
    <name evidence="2" type="ORF">EBB06_06975</name>
</gene>
<keyword evidence="1" id="KW-0812">Transmembrane</keyword>
<accession>A0ABY0FDP8</accession>
<evidence type="ECO:0000313" key="2">
    <source>
        <dbReference type="EMBL" id="RXZ44312.1"/>
    </source>
</evidence>
<reference evidence="2 3" key="1">
    <citation type="submission" date="2018-10" db="EMBL/GenBank/DDBJ databases">
        <title>Draft genome of Fastidiocella sp. strain 375T, a bacterium isolated from a karstic cave dripping water.</title>
        <authorList>
            <person name="Coelho C."/>
            <person name="Verissimo A."/>
            <person name="Tiago I."/>
        </authorList>
    </citation>
    <scope>NUCLEOTIDE SEQUENCE [LARGE SCALE GENOMIC DNA]</scope>
    <source>
        <strain evidence="2 3">CAVE-375</strain>
    </source>
</reference>
<keyword evidence="1" id="KW-0472">Membrane</keyword>
<feature type="transmembrane region" description="Helical" evidence="1">
    <location>
        <begin position="20"/>
        <end position="42"/>
    </location>
</feature>
<protein>
    <submittedName>
        <fullName evidence="2">Uncharacterized protein</fullName>
    </submittedName>
</protein>
<feature type="transmembrane region" description="Helical" evidence="1">
    <location>
        <begin position="49"/>
        <end position="66"/>
    </location>
</feature>
<evidence type="ECO:0000256" key="1">
    <source>
        <dbReference type="SAM" id="Phobius"/>
    </source>
</evidence>
<sequence>MQNLATPPTPLQTDVLLYRIVVSCLGAAMLIALIGAIALVVIDKETPDVLVAIGSAAIGALAGLLAPSPVRG</sequence>
<keyword evidence="1" id="KW-1133">Transmembrane helix</keyword>
<dbReference type="Proteomes" id="UP000290682">
    <property type="component" value="Unassembled WGS sequence"/>
</dbReference>
<proteinExistence type="predicted"/>
<keyword evidence="3" id="KW-1185">Reference proteome</keyword>
<comment type="caution">
    <text evidence="2">The sequence shown here is derived from an EMBL/GenBank/DDBJ whole genome shotgun (WGS) entry which is preliminary data.</text>
</comment>
<name>A0ABY0FDP8_9NEIS</name>
<organism evidence="2 3">
    <name type="scientific">Crenobacter cavernae</name>
    <dbReference type="NCBI Taxonomy" id="2290923"/>
    <lineage>
        <taxon>Bacteria</taxon>
        <taxon>Pseudomonadati</taxon>
        <taxon>Pseudomonadota</taxon>
        <taxon>Betaproteobacteria</taxon>
        <taxon>Neisseriales</taxon>
        <taxon>Neisseriaceae</taxon>
        <taxon>Crenobacter</taxon>
    </lineage>
</organism>